<dbReference type="InterPro" id="IPR041726">
    <property type="entry name" value="ACAD10_11_N"/>
</dbReference>
<proteinExistence type="predicted"/>
<dbReference type="Pfam" id="PF01636">
    <property type="entry name" value="APH"/>
    <property type="match status" value="1"/>
</dbReference>
<dbReference type="PANTHER" id="PTHR47829">
    <property type="entry name" value="HYDROLASE, PUTATIVE (AFU_ORTHOLOGUE AFUA_1G12880)-RELATED"/>
    <property type="match status" value="1"/>
</dbReference>
<dbReference type="InterPro" id="IPR002575">
    <property type="entry name" value="Aminoglycoside_PTrfase"/>
</dbReference>
<dbReference type="Gene3D" id="3.90.1200.10">
    <property type="match status" value="1"/>
</dbReference>
<reference evidence="2 3" key="1">
    <citation type="journal article" date="2019" name="Int. J. Syst. Evol. Microbiol.">
        <title>The Global Catalogue of Microorganisms (GCM) 10K type strain sequencing project: providing services to taxonomists for standard genome sequencing and annotation.</title>
        <authorList>
            <consortium name="The Broad Institute Genomics Platform"/>
            <consortium name="The Broad Institute Genome Sequencing Center for Infectious Disease"/>
            <person name="Wu L."/>
            <person name="Ma J."/>
        </authorList>
    </citation>
    <scope>NUCLEOTIDE SEQUENCE [LARGE SCALE GENOMIC DNA]</scope>
    <source>
        <strain evidence="2 3">JCM 14588</strain>
    </source>
</reference>
<evidence type="ECO:0000313" key="3">
    <source>
        <dbReference type="Proteomes" id="UP001501288"/>
    </source>
</evidence>
<feature type="domain" description="Aminoglycoside phosphotransferase" evidence="1">
    <location>
        <begin position="47"/>
        <end position="283"/>
    </location>
</feature>
<dbReference type="SUPFAM" id="SSF56112">
    <property type="entry name" value="Protein kinase-like (PK-like)"/>
    <property type="match status" value="1"/>
</dbReference>
<keyword evidence="3" id="KW-1185">Reference proteome</keyword>
<dbReference type="EMBL" id="BAAANV010000037">
    <property type="protein sequence ID" value="GAA1543226.1"/>
    <property type="molecule type" value="Genomic_DNA"/>
</dbReference>
<organism evidence="2 3">
    <name type="scientific">Dermacoccus barathri</name>
    <dbReference type="NCBI Taxonomy" id="322601"/>
    <lineage>
        <taxon>Bacteria</taxon>
        <taxon>Bacillati</taxon>
        <taxon>Actinomycetota</taxon>
        <taxon>Actinomycetes</taxon>
        <taxon>Micrococcales</taxon>
        <taxon>Dermacoccaceae</taxon>
        <taxon>Dermacoccus</taxon>
    </lineage>
</organism>
<dbReference type="RefSeq" id="WP_346030249.1">
    <property type="nucleotide sequence ID" value="NZ_BAAANV010000037.1"/>
</dbReference>
<sequence>MTTLDDVEANAGAMREEDAFDVAAVAQWLRENAHPEADTSALDGTPEVRQFTGGASNLTYLLRYPERDLILRRPPSGTKAKGAHDMRREHDIQRALAPHFPAVAPMVAFCDDESVIGSDFYVMGRLDGIILRQEIPPEMGLDEAGVRRLCETAIDELIALHSVDVKAAGLESFGKGEGYVRRQVEGWSARYRKARTHGEEHGTGSFETVMAWLDEHQPQDVANCLIHNDYRFDNFVLDKDDPTRILGILDWEMATLGDPLMDLGGALAYWVQADDDDFMRGSRRQPTHTPGMMTRDEVWSYYAEKSGRTIDPKDQLFYEVFGLFRLAVIAQQIYYRYANGQTHNPVFKQFRPMVNYLEWRCEKLIGANGDGA</sequence>
<dbReference type="Gene3D" id="3.30.200.20">
    <property type="entry name" value="Phosphorylase Kinase, domain 1"/>
    <property type="match status" value="1"/>
</dbReference>
<dbReference type="Proteomes" id="UP001501288">
    <property type="component" value="Unassembled WGS sequence"/>
</dbReference>
<dbReference type="InterPro" id="IPR052898">
    <property type="entry name" value="ACAD10-like"/>
</dbReference>
<name>A0ABN2BP67_9MICO</name>
<dbReference type="CDD" id="cd05154">
    <property type="entry name" value="ACAD10_11_N-like"/>
    <property type="match status" value="1"/>
</dbReference>
<protein>
    <submittedName>
        <fullName evidence="2">Phosphotransferase family protein</fullName>
    </submittedName>
</protein>
<gene>
    <name evidence="2" type="ORF">GCM10009762_15860</name>
</gene>
<comment type="caution">
    <text evidence="2">The sequence shown here is derived from an EMBL/GenBank/DDBJ whole genome shotgun (WGS) entry which is preliminary data.</text>
</comment>
<evidence type="ECO:0000259" key="1">
    <source>
        <dbReference type="Pfam" id="PF01636"/>
    </source>
</evidence>
<dbReference type="InterPro" id="IPR011009">
    <property type="entry name" value="Kinase-like_dom_sf"/>
</dbReference>
<evidence type="ECO:0000313" key="2">
    <source>
        <dbReference type="EMBL" id="GAA1543226.1"/>
    </source>
</evidence>
<dbReference type="PANTHER" id="PTHR47829:SF1">
    <property type="entry name" value="HAD FAMILY PHOSPHATASE"/>
    <property type="match status" value="1"/>
</dbReference>
<accession>A0ABN2BP67</accession>